<dbReference type="PANTHER" id="PTHR38340:SF1">
    <property type="entry name" value="S-LAYER PROTEIN"/>
    <property type="match status" value="1"/>
</dbReference>
<reference evidence="6 7" key="1">
    <citation type="submission" date="2020-10" db="EMBL/GenBank/DDBJ databases">
        <title>Wide distribution of Phycisphaera-like planctomycetes from WD2101 soil group in peatlands and genome analysis of the first cultivated representative.</title>
        <authorList>
            <person name="Dedysh S.N."/>
            <person name="Beletsky A.V."/>
            <person name="Ivanova A."/>
            <person name="Kulichevskaya I.S."/>
            <person name="Suzina N.E."/>
            <person name="Philippov D.A."/>
            <person name="Rakitin A.L."/>
            <person name="Mardanov A.V."/>
            <person name="Ravin N.V."/>
        </authorList>
    </citation>
    <scope>NUCLEOTIDE SEQUENCE [LARGE SCALE GENOMIC DNA]</scope>
    <source>
        <strain evidence="6 7">M1803</strain>
    </source>
</reference>
<dbReference type="KEGG" id="hbs:IPV69_23345"/>
<evidence type="ECO:0000256" key="4">
    <source>
        <dbReference type="ARBA" id="ARBA00022737"/>
    </source>
</evidence>
<dbReference type="GO" id="GO:0005509">
    <property type="term" value="F:calcium ion binding"/>
    <property type="evidence" value="ECO:0007669"/>
    <property type="project" value="InterPro"/>
</dbReference>
<keyword evidence="3" id="KW-0964">Secreted</keyword>
<comment type="subcellular location">
    <subcellularLocation>
        <location evidence="2">Secreted</location>
    </subcellularLocation>
</comment>
<dbReference type="Pfam" id="PF00353">
    <property type="entry name" value="HemolysinCabind"/>
    <property type="match status" value="3"/>
</dbReference>
<dbReference type="Gene3D" id="2.150.10.10">
    <property type="entry name" value="Serralysin-like metalloprotease, C-terminal"/>
    <property type="match status" value="2"/>
</dbReference>
<evidence type="ECO:0000313" key="6">
    <source>
        <dbReference type="EMBL" id="QOV89121.1"/>
    </source>
</evidence>
<dbReference type="InterPro" id="IPR013858">
    <property type="entry name" value="Peptidase_M10B_C"/>
</dbReference>
<proteinExistence type="predicted"/>
<dbReference type="PRINTS" id="PR00313">
    <property type="entry name" value="CABNDNGRPT"/>
</dbReference>
<dbReference type="PROSITE" id="PS00330">
    <property type="entry name" value="HEMOLYSIN_CALCIUM"/>
    <property type="match status" value="1"/>
</dbReference>
<dbReference type="PANTHER" id="PTHR38340">
    <property type="entry name" value="S-LAYER PROTEIN"/>
    <property type="match status" value="1"/>
</dbReference>
<dbReference type="Pfam" id="PF08548">
    <property type="entry name" value="Peptidase_M10_C"/>
    <property type="match status" value="1"/>
</dbReference>
<name>A0A7M2WWA0_9BACT</name>
<dbReference type="Proteomes" id="UP000593765">
    <property type="component" value="Chromosome"/>
</dbReference>
<dbReference type="RefSeq" id="WP_206292141.1">
    <property type="nucleotide sequence ID" value="NZ_CP063458.1"/>
</dbReference>
<organism evidence="6 7">
    <name type="scientific">Humisphaera borealis</name>
    <dbReference type="NCBI Taxonomy" id="2807512"/>
    <lineage>
        <taxon>Bacteria</taxon>
        <taxon>Pseudomonadati</taxon>
        <taxon>Planctomycetota</taxon>
        <taxon>Phycisphaerae</taxon>
        <taxon>Tepidisphaerales</taxon>
        <taxon>Tepidisphaeraceae</taxon>
        <taxon>Humisphaera</taxon>
    </lineage>
</organism>
<evidence type="ECO:0000256" key="2">
    <source>
        <dbReference type="ARBA" id="ARBA00004613"/>
    </source>
</evidence>
<comment type="cofactor">
    <cofactor evidence="1">
        <name>Ca(2+)</name>
        <dbReference type="ChEBI" id="CHEBI:29108"/>
    </cofactor>
</comment>
<sequence>MLLESLESRRLMSVSLSPAGLLTVMGKDDADHANGDTISAYVSGLSLKVNDNGVISTFLLSKVKNIAVYLRAGEDTVTIDPSVKIPCLLDSGPSTFHGDILRGGGGNDTLLLRSSLGEAYGGAGNDSLQNFGVESSLYGEAGNDTLISKQSRASESFYDGGTGVDTLDYSSATIDMLLRNGLAGGYSSVGGPLFRLGITDGVQGMENLFAGSGNDYIYGNASNNILKGNAGNDYIEGGDGNDTIYGGSGEDAMFGQNGNDTFYSKDGIKDFLAGGSGTDKANKDAIDIVNSVEASF</sequence>
<gene>
    <name evidence="6" type="ORF">IPV69_23345</name>
</gene>
<feature type="domain" description="Peptidase M10 serralysin C-terminal" evidence="5">
    <location>
        <begin position="156"/>
        <end position="282"/>
    </location>
</feature>
<dbReference type="InterPro" id="IPR050557">
    <property type="entry name" value="RTX_toxin/Mannuronan_C5-epim"/>
</dbReference>
<dbReference type="AlphaFoldDB" id="A0A7M2WWA0"/>
<dbReference type="InterPro" id="IPR011049">
    <property type="entry name" value="Serralysin-like_metalloprot_C"/>
</dbReference>
<keyword evidence="4" id="KW-0677">Repeat</keyword>
<dbReference type="EMBL" id="CP063458">
    <property type="protein sequence ID" value="QOV89121.1"/>
    <property type="molecule type" value="Genomic_DNA"/>
</dbReference>
<dbReference type="InterPro" id="IPR018511">
    <property type="entry name" value="Hemolysin-typ_Ca-bd_CS"/>
</dbReference>
<accession>A0A7M2WWA0</accession>
<dbReference type="SUPFAM" id="SSF51120">
    <property type="entry name" value="beta-Roll"/>
    <property type="match status" value="2"/>
</dbReference>
<evidence type="ECO:0000259" key="5">
    <source>
        <dbReference type="Pfam" id="PF08548"/>
    </source>
</evidence>
<evidence type="ECO:0000256" key="1">
    <source>
        <dbReference type="ARBA" id="ARBA00001913"/>
    </source>
</evidence>
<dbReference type="InterPro" id="IPR001343">
    <property type="entry name" value="Hemolysn_Ca-bd"/>
</dbReference>
<dbReference type="GO" id="GO:0005615">
    <property type="term" value="C:extracellular space"/>
    <property type="evidence" value="ECO:0007669"/>
    <property type="project" value="InterPro"/>
</dbReference>
<keyword evidence="7" id="KW-1185">Reference proteome</keyword>
<evidence type="ECO:0000256" key="3">
    <source>
        <dbReference type="ARBA" id="ARBA00022525"/>
    </source>
</evidence>
<evidence type="ECO:0000313" key="7">
    <source>
        <dbReference type="Proteomes" id="UP000593765"/>
    </source>
</evidence>
<protein>
    <submittedName>
        <fullName evidence="6">M10 family metallopeptidase C-terminal domain-containing protein</fullName>
    </submittedName>
</protein>